<dbReference type="EMBL" id="OY660872">
    <property type="protein sequence ID" value="CAJ1064667.1"/>
    <property type="molecule type" value="Genomic_DNA"/>
</dbReference>
<evidence type="ECO:0000313" key="1">
    <source>
        <dbReference type="EMBL" id="CAJ1064667.1"/>
    </source>
</evidence>
<reference evidence="1" key="1">
    <citation type="submission" date="2023-08" db="EMBL/GenBank/DDBJ databases">
        <authorList>
            <person name="Alioto T."/>
            <person name="Alioto T."/>
            <person name="Gomez Garrido J."/>
        </authorList>
    </citation>
    <scope>NUCLEOTIDE SEQUENCE</scope>
</reference>
<name>A0AAV1FWS7_XYRNO</name>
<accession>A0AAV1FWS7</accession>
<sequence>MDGHILVGRYGGSSGQRNCRSLDNGHEEEHAANTQASMYSLPGSCAGFLHYDDNMRLWLTQPPHAGGLNRMSQAPPAPLPPTPKLPRLTDCLYALHTAVTNPSMPGMHGAQQREASTLPSRLGWKEHVPVAEHSPGTLNVAEGQNQNWYGP</sequence>
<dbReference type="Proteomes" id="UP001178508">
    <property type="component" value="Chromosome 9"/>
</dbReference>
<gene>
    <name evidence="1" type="ORF">XNOV1_A034257</name>
</gene>
<dbReference type="AlphaFoldDB" id="A0AAV1FWS7"/>
<evidence type="ECO:0000313" key="2">
    <source>
        <dbReference type="Proteomes" id="UP001178508"/>
    </source>
</evidence>
<proteinExistence type="predicted"/>
<protein>
    <submittedName>
        <fullName evidence="1">Uncharacterized protein</fullName>
    </submittedName>
</protein>
<organism evidence="1 2">
    <name type="scientific">Xyrichtys novacula</name>
    <name type="common">Pearly razorfish</name>
    <name type="synonym">Hemipteronotus novacula</name>
    <dbReference type="NCBI Taxonomy" id="13765"/>
    <lineage>
        <taxon>Eukaryota</taxon>
        <taxon>Metazoa</taxon>
        <taxon>Chordata</taxon>
        <taxon>Craniata</taxon>
        <taxon>Vertebrata</taxon>
        <taxon>Euteleostomi</taxon>
        <taxon>Actinopterygii</taxon>
        <taxon>Neopterygii</taxon>
        <taxon>Teleostei</taxon>
        <taxon>Neoteleostei</taxon>
        <taxon>Acanthomorphata</taxon>
        <taxon>Eupercaria</taxon>
        <taxon>Labriformes</taxon>
        <taxon>Labridae</taxon>
        <taxon>Xyrichtys</taxon>
    </lineage>
</organism>
<keyword evidence="2" id="KW-1185">Reference proteome</keyword>